<dbReference type="InterPro" id="IPR018484">
    <property type="entry name" value="FGGY_N"/>
</dbReference>
<dbReference type="RefSeq" id="WP_190307423.1">
    <property type="nucleotide sequence ID" value="NZ_JACNYK010000001.1"/>
</dbReference>
<dbReference type="EC" id="2.7.1.16" evidence="9"/>
<evidence type="ECO:0000259" key="8">
    <source>
        <dbReference type="Pfam" id="PF02782"/>
    </source>
</evidence>
<dbReference type="InterPro" id="IPR018485">
    <property type="entry name" value="FGGY_C"/>
</dbReference>
<keyword evidence="3" id="KW-0418">Kinase</keyword>
<reference evidence="9 10" key="1">
    <citation type="submission" date="2020-08" db="EMBL/GenBank/DDBJ databases">
        <title>Sphingobacterium sp. DN00404 isolated from aquaculture water.</title>
        <authorList>
            <person name="Zhang M."/>
        </authorList>
    </citation>
    <scope>NUCLEOTIDE SEQUENCE [LARGE SCALE GENOMIC DNA]</scope>
    <source>
        <strain evidence="9 10">KCTC 32294</strain>
    </source>
</reference>
<dbReference type="EMBL" id="JACNYK010000001">
    <property type="protein sequence ID" value="MBD1424260.1"/>
    <property type="molecule type" value="Genomic_DNA"/>
</dbReference>
<dbReference type="Gene3D" id="3.30.420.40">
    <property type="match status" value="2"/>
</dbReference>
<dbReference type="Pfam" id="PF00370">
    <property type="entry name" value="FGGY_N"/>
    <property type="match status" value="1"/>
</dbReference>
<dbReference type="PIRSF" id="PIRSF000538">
    <property type="entry name" value="GlpK"/>
    <property type="match status" value="1"/>
</dbReference>
<keyword evidence="2" id="KW-0547">Nucleotide-binding</keyword>
<proteinExistence type="predicted"/>
<keyword evidence="1 9" id="KW-0808">Transferase</keyword>
<evidence type="ECO:0000256" key="3">
    <source>
        <dbReference type="ARBA" id="ARBA00022777"/>
    </source>
</evidence>
<keyword evidence="5" id="KW-0054">Arabinose catabolism</keyword>
<dbReference type="InterPro" id="IPR043129">
    <property type="entry name" value="ATPase_NBD"/>
</dbReference>
<evidence type="ECO:0000256" key="5">
    <source>
        <dbReference type="ARBA" id="ARBA00022935"/>
    </source>
</evidence>
<dbReference type="PANTHER" id="PTHR43435:SF4">
    <property type="entry name" value="FGGY CARBOHYDRATE KINASE DOMAIN-CONTAINING PROTEIN"/>
    <property type="match status" value="1"/>
</dbReference>
<dbReference type="NCBIfam" id="NF003154">
    <property type="entry name" value="PRK04123.1"/>
    <property type="match status" value="1"/>
</dbReference>
<organism evidence="9 10">
    <name type="scientific">Sphingobacterium arenae</name>
    <dbReference type="NCBI Taxonomy" id="1280598"/>
    <lineage>
        <taxon>Bacteria</taxon>
        <taxon>Pseudomonadati</taxon>
        <taxon>Bacteroidota</taxon>
        <taxon>Sphingobacteriia</taxon>
        <taxon>Sphingobacteriales</taxon>
        <taxon>Sphingobacteriaceae</taxon>
        <taxon>Sphingobacterium</taxon>
    </lineage>
</organism>
<comment type="caution">
    <text evidence="9">The sequence shown here is derived from an EMBL/GenBank/DDBJ whole genome shotgun (WGS) entry which is preliminary data.</text>
</comment>
<dbReference type="PANTHER" id="PTHR43435">
    <property type="entry name" value="RIBULOKINASE"/>
    <property type="match status" value="1"/>
</dbReference>
<accession>A0ABR7XYW8</accession>
<evidence type="ECO:0000256" key="2">
    <source>
        <dbReference type="ARBA" id="ARBA00022741"/>
    </source>
</evidence>
<keyword evidence="6" id="KW-0119">Carbohydrate metabolism</keyword>
<evidence type="ECO:0000256" key="6">
    <source>
        <dbReference type="ARBA" id="ARBA00023277"/>
    </source>
</evidence>
<evidence type="ECO:0000313" key="10">
    <source>
        <dbReference type="Proteomes" id="UP000606494"/>
    </source>
</evidence>
<evidence type="ECO:0000256" key="4">
    <source>
        <dbReference type="ARBA" id="ARBA00022840"/>
    </source>
</evidence>
<protein>
    <submittedName>
        <fullName evidence="9">Ribulokinase</fullName>
        <ecNumber evidence="9">2.7.1.16</ecNumber>
    </submittedName>
</protein>
<dbReference type="CDD" id="cd07781">
    <property type="entry name" value="ASKHA_NBD_FGGY_L-RBK"/>
    <property type="match status" value="1"/>
</dbReference>
<dbReference type="SUPFAM" id="SSF53067">
    <property type="entry name" value="Actin-like ATPase domain"/>
    <property type="match status" value="2"/>
</dbReference>
<feature type="domain" description="Carbohydrate kinase FGGY N-terminal" evidence="7">
    <location>
        <begin position="6"/>
        <end position="281"/>
    </location>
</feature>
<name>A0ABR7XYW8_9SPHI</name>
<evidence type="ECO:0000259" key="7">
    <source>
        <dbReference type="Pfam" id="PF00370"/>
    </source>
</evidence>
<keyword evidence="10" id="KW-1185">Reference proteome</keyword>
<dbReference type="InterPro" id="IPR000577">
    <property type="entry name" value="Carb_kinase_FGGY"/>
</dbReference>
<dbReference type="Pfam" id="PF02782">
    <property type="entry name" value="FGGY_C"/>
    <property type="match status" value="1"/>
</dbReference>
<gene>
    <name evidence="9" type="ORF">H8B17_01595</name>
</gene>
<dbReference type="Proteomes" id="UP000606494">
    <property type="component" value="Unassembled WGS sequence"/>
</dbReference>
<dbReference type="GO" id="GO:0008741">
    <property type="term" value="F:ribulokinase activity"/>
    <property type="evidence" value="ECO:0007669"/>
    <property type="project" value="UniProtKB-EC"/>
</dbReference>
<sequence length="553" mass="61474">MNNTLVIGMDFGTDSARGILANPHTGEILSKSVSYFKRWEQGLYCDPAKDQYRQHPLDYIESIDDVFAELLADLTAEDRKRIVAIGTNTTGSTPVAVDKSGKPLSLEEEFQDNPHAMFILWKDHTAVKEAEEINALAKQWPVDFTAYSGGIYSSEWFWSKILYTNRRDKRVLEVAYSWMEQSDWIPAYLVGTDRLEAVKRNRCAAGHKAMWAKEHGGLPSAEFLCSLDPTFYHLVNKMYRETFTSDEVLGSISPYFVNKFGLSEDTVVAVGGIDAHHGAVGAGIKPSTFVKVIGTSTCDMYTLPKQADIPLIQGICGQVDGSIVPGTMGFEAGQSAFGDIYHWFKKLLLGPTMSILGKELSGEQQKLLNNELLDYLSREAEKLPLKEDDLIFTDYHNGRRTPDADFTVRATAQGFSLSTTAADVFKALVESTAFGSKAIMGRFQEYNMPIQRVLATGGIATKSPYVIQVLADVLNTPIDVVDNDQTCALGAVIFAAVAAGVYPDVLEAQKQLAADVAHTYVPVEERVRIYEKRYQKYQYLTKNNLHDEQLPFN</sequence>
<keyword evidence="4" id="KW-0067">ATP-binding</keyword>
<dbReference type="InterPro" id="IPR005929">
    <property type="entry name" value="Ribulokinase"/>
</dbReference>
<feature type="domain" description="Carbohydrate kinase FGGY C-terminal" evidence="8">
    <location>
        <begin position="292"/>
        <end position="499"/>
    </location>
</feature>
<evidence type="ECO:0000313" key="9">
    <source>
        <dbReference type="EMBL" id="MBD1424260.1"/>
    </source>
</evidence>
<evidence type="ECO:0000256" key="1">
    <source>
        <dbReference type="ARBA" id="ARBA00022679"/>
    </source>
</evidence>